<dbReference type="STRING" id="432608.A6V39_04425"/>
<evidence type="ECO:0000313" key="1">
    <source>
        <dbReference type="EMBL" id="OAL10130.1"/>
    </source>
</evidence>
<keyword evidence="2" id="KW-1185">Reference proteome</keyword>
<organism evidence="1 2">
    <name type="scientific">Candidatus Mycoplasma haematobovis</name>
    <dbReference type="NCBI Taxonomy" id="432608"/>
    <lineage>
        <taxon>Bacteria</taxon>
        <taxon>Bacillati</taxon>
        <taxon>Mycoplasmatota</taxon>
        <taxon>Mollicutes</taxon>
        <taxon>Mycoplasmataceae</taxon>
        <taxon>Mycoplasma</taxon>
    </lineage>
</organism>
<dbReference type="RefSeq" id="WP_187150515.1">
    <property type="nucleotide sequence ID" value="NZ_LWUJ01000012.1"/>
</dbReference>
<comment type="caution">
    <text evidence="1">The sequence shown here is derived from an EMBL/GenBank/DDBJ whole genome shotgun (WGS) entry which is preliminary data.</text>
</comment>
<dbReference type="Proteomes" id="UP000077623">
    <property type="component" value="Unassembled WGS sequence"/>
</dbReference>
<dbReference type="AlphaFoldDB" id="A0A1A9QEM5"/>
<sequence>MSVVVKSLIAVGGLGTLTGAGFAINHFYGGESIESFLKKSNGSKEFLAKGTKDLNAILTTYESSTRFKPKDSTGKPVDKDNLVNWCKEAVKGKYYGKDDANFKGVNSWCFINTNSFADQLKNRGNKKVSAQDSKHKDWTDAWGKYKLGRNDVNLKITYSEKQGDLNGNDEAKGAAALKAWCDSKVNTKFYVDDADKEFNKFDHWCPKVDA</sequence>
<dbReference type="EMBL" id="LWUJ01000012">
    <property type="protein sequence ID" value="OAL10130.1"/>
    <property type="molecule type" value="Genomic_DNA"/>
</dbReference>
<accession>A0A1A9QEM5</accession>
<reference evidence="2" key="1">
    <citation type="submission" date="2016-04" db="EMBL/GenBank/DDBJ databases">
        <authorList>
            <person name="Quiroz-Castaneda R.E."/>
            <person name="Martinez-Ocampo F."/>
        </authorList>
    </citation>
    <scope>NUCLEOTIDE SEQUENCE [LARGE SCALE GENOMIC DNA]</scope>
    <source>
        <strain evidence="2">INIFAP01</strain>
    </source>
</reference>
<proteinExistence type="predicted"/>
<name>A0A1A9QEM5_9MOLU</name>
<gene>
    <name evidence="1" type="ORF">A6V39_04425</name>
</gene>
<evidence type="ECO:0000313" key="2">
    <source>
        <dbReference type="Proteomes" id="UP000077623"/>
    </source>
</evidence>
<protein>
    <submittedName>
        <fullName evidence="1">Uncharacterized protein</fullName>
    </submittedName>
</protein>